<evidence type="ECO:0000313" key="2">
    <source>
        <dbReference type="EMBL" id="RAH62688.1"/>
    </source>
</evidence>
<feature type="compositionally biased region" description="Gly residues" evidence="1">
    <location>
        <begin position="1"/>
        <end position="11"/>
    </location>
</feature>
<name>A0A8G1RB88_9EURO</name>
<dbReference type="Proteomes" id="UP000249526">
    <property type="component" value="Unassembled WGS sequence"/>
</dbReference>
<dbReference type="RefSeq" id="XP_025520610.1">
    <property type="nucleotide sequence ID" value="XM_025658928.1"/>
</dbReference>
<gene>
    <name evidence="2" type="ORF">BO85DRAFT_444035</name>
</gene>
<dbReference type="AlphaFoldDB" id="A0A8G1RB88"/>
<organism evidence="2 3">
    <name type="scientific">Aspergillus piperis CBS 112811</name>
    <dbReference type="NCBI Taxonomy" id="1448313"/>
    <lineage>
        <taxon>Eukaryota</taxon>
        <taxon>Fungi</taxon>
        <taxon>Dikarya</taxon>
        <taxon>Ascomycota</taxon>
        <taxon>Pezizomycotina</taxon>
        <taxon>Eurotiomycetes</taxon>
        <taxon>Eurotiomycetidae</taxon>
        <taxon>Eurotiales</taxon>
        <taxon>Aspergillaceae</taxon>
        <taxon>Aspergillus</taxon>
        <taxon>Aspergillus subgen. Circumdati</taxon>
    </lineage>
</organism>
<keyword evidence="3" id="KW-1185">Reference proteome</keyword>
<accession>A0A8G1RB88</accession>
<sequence>MNGGGRGGRGGPARTRGGYVAVDNDPEAGVLNHNPNFRPKNYSQVPPPQSISGRGRGRGNNMRGDRGTGFRGRGRGRGAAVAGEN</sequence>
<reference evidence="2 3" key="1">
    <citation type="submission" date="2018-02" db="EMBL/GenBank/DDBJ databases">
        <title>The genomes of Aspergillus section Nigri reveals drivers in fungal speciation.</title>
        <authorList>
            <consortium name="DOE Joint Genome Institute"/>
            <person name="Vesth T.C."/>
            <person name="Nybo J."/>
            <person name="Theobald S."/>
            <person name="Brandl J."/>
            <person name="Frisvad J.C."/>
            <person name="Nielsen K.F."/>
            <person name="Lyhne E.K."/>
            <person name="Kogle M.E."/>
            <person name="Kuo A."/>
            <person name="Riley R."/>
            <person name="Clum A."/>
            <person name="Nolan M."/>
            <person name="Lipzen A."/>
            <person name="Salamov A."/>
            <person name="Henrissat B."/>
            <person name="Wiebenga A."/>
            <person name="De vries R.P."/>
            <person name="Grigoriev I.V."/>
            <person name="Mortensen U.H."/>
            <person name="Andersen M.R."/>
            <person name="Baker S.E."/>
        </authorList>
    </citation>
    <scope>NUCLEOTIDE SEQUENCE [LARGE SCALE GENOMIC DNA]</scope>
    <source>
        <strain evidence="2 3">CBS 112811</strain>
    </source>
</reference>
<dbReference type="GeneID" id="37162330"/>
<dbReference type="EMBL" id="KZ825054">
    <property type="protein sequence ID" value="RAH62688.1"/>
    <property type="molecule type" value="Genomic_DNA"/>
</dbReference>
<protein>
    <submittedName>
        <fullName evidence="2">Uncharacterized protein</fullName>
    </submittedName>
</protein>
<evidence type="ECO:0000256" key="1">
    <source>
        <dbReference type="SAM" id="MobiDB-lite"/>
    </source>
</evidence>
<feature type="region of interest" description="Disordered" evidence="1">
    <location>
        <begin position="1"/>
        <end position="85"/>
    </location>
</feature>
<proteinExistence type="predicted"/>
<evidence type="ECO:0000313" key="3">
    <source>
        <dbReference type="Proteomes" id="UP000249526"/>
    </source>
</evidence>